<accession>A0ABW1J4P6</accession>
<feature type="transmembrane region" description="Helical" evidence="1">
    <location>
        <begin position="6"/>
        <end position="30"/>
    </location>
</feature>
<gene>
    <name evidence="2" type="ORF">ACFQE5_16445</name>
</gene>
<protein>
    <submittedName>
        <fullName evidence="2">Uncharacterized protein</fullName>
    </submittedName>
</protein>
<keyword evidence="1" id="KW-0472">Membrane</keyword>
<dbReference type="RefSeq" id="WP_379586094.1">
    <property type="nucleotide sequence ID" value="NZ_JBHSQW010000034.1"/>
</dbReference>
<keyword evidence="1" id="KW-0812">Transmembrane</keyword>
<dbReference type="Proteomes" id="UP001596302">
    <property type="component" value="Unassembled WGS sequence"/>
</dbReference>
<comment type="caution">
    <text evidence="2">The sequence shown here is derived from an EMBL/GenBank/DDBJ whole genome shotgun (WGS) entry which is preliminary data.</text>
</comment>
<name>A0ABW1J4P6_9PSEU</name>
<evidence type="ECO:0000313" key="3">
    <source>
        <dbReference type="Proteomes" id="UP001596302"/>
    </source>
</evidence>
<organism evidence="2 3">
    <name type="scientific">Pseudonocardia hispaniensis</name>
    <dbReference type="NCBI Taxonomy" id="904933"/>
    <lineage>
        <taxon>Bacteria</taxon>
        <taxon>Bacillati</taxon>
        <taxon>Actinomycetota</taxon>
        <taxon>Actinomycetes</taxon>
        <taxon>Pseudonocardiales</taxon>
        <taxon>Pseudonocardiaceae</taxon>
        <taxon>Pseudonocardia</taxon>
    </lineage>
</organism>
<keyword evidence="3" id="KW-1185">Reference proteome</keyword>
<sequence length="67" mass="6975">MDPSRAEQLVFGIVLAVVAAASLVFALVGARIHDREALTMGVGFGAAMGFLALVLCTGWVNLLPLPH</sequence>
<keyword evidence="1" id="KW-1133">Transmembrane helix</keyword>
<proteinExistence type="predicted"/>
<reference evidence="3" key="1">
    <citation type="journal article" date="2019" name="Int. J. Syst. Evol. Microbiol.">
        <title>The Global Catalogue of Microorganisms (GCM) 10K type strain sequencing project: providing services to taxonomists for standard genome sequencing and annotation.</title>
        <authorList>
            <consortium name="The Broad Institute Genomics Platform"/>
            <consortium name="The Broad Institute Genome Sequencing Center for Infectious Disease"/>
            <person name="Wu L."/>
            <person name="Ma J."/>
        </authorList>
    </citation>
    <scope>NUCLEOTIDE SEQUENCE [LARGE SCALE GENOMIC DNA]</scope>
    <source>
        <strain evidence="3">CCM 8391</strain>
    </source>
</reference>
<evidence type="ECO:0000256" key="1">
    <source>
        <dbReference type="SAM" id="Phobius"/>
    </source>
</evidence>
<evidence type="ECO:0000313" key="2">
    <source>
        <dbReference type="EMBL" id="MFC5995801.1"/>
    </source>
</evidence>
<dbReference type="EMBL" id="JBHSQW010000034">
    <property type="protein sequence ID" value="MFC5995801.1"/>
    <property type="molecule type" value="Genomic_DNA"/>
</dbReference>
<feature type="transmembrane region" description="Helical" evidence="1">
    <location>
        <begin position="37"/>
        <end position="60"/>
    </location>
</feature>